<dbReference type="EMBL" id="JBHFNR010000016">
    <property type="protein sequence ID" value="MFB2891761.1"/>
    <property type="molecule type" value="Genomic_DNA"/>
</dbReference>
<dbReference type="InterPro" id="IPR011006">
    <property type="entry name" value="CheY-like_superfamily"/>
</dbReference>
<dbReference type="CDD" id="cd17546">
    <property type="entry name" value="REC_hyHK_CKI1_RcsC-like"/>
    <property type="match status" value="1"/>
</dbReference>
<dbReference type="Pfam" id="PF00069">
    <property type="entry name" value="Pkinase"/>
    <property type="match status" value="1"/>
</dbReference>
<evidence type="ECO:0000256" key="5">
    <source>
        <dbReference type="ARBA" id="ARBA00022777"/>
    </source>
</evidence>
<dbReference type="Pfam" id="PF00512">
    <property type="entry name" value="HisKA"/>
    <property type="match status" value="1"/>
</dbReference>
<dbReference type="Gene3D" id="3.30.565.10">
    <property type="entry name" value="Histidine kinase-like ATPase, C-terminal domain"/>
    <property type="match status" value="1"/>
</dbReference>
<dbReference type="Gene3D" id="1.10.287.130">
    <property type="match status" value="1"/>
</dbReference>
<feature type="domain" description="Protein kinase" evidence="8">
    <location>
        <begin position="7"/>
        <end position="271"/>
    </location>
</feature>
<dbReference type="Gene3D" id="3.40.50.2300">
    <property type="match status" value="1"/>
</dbReference>
<dbReference type="PROSITE" id="PS50011">
    <property type="entry name" value="PROTEIN_KINASE_DOM"/>
    <property type="match status" value="1"/>
</dbReference>
<evidence type="ECO:0000259" key="8">
    <source>
        <dbReference type="PROSITE" id="PS50011"/>
    </source>
</evidence>
<dbReference type="Gene3D" id="1.10.510.10">
    <property type="entry name" value="Transferase(Phosphotransferase) domain 1"/>
    <property type="match status" value="1"/>
</dbReference>
<dbReference type="Pfam" id="PF13426">
    <property type="entry name" value="PAS_9"/>
    <property type="match status" value="1"/>
</dbReference>
<evidence type="ECO:0000256" key="4">
    <source>
        <dbReference type="ARBA" id="ARBA00022679"/>
    </source>
</evidence>
<keyword evidence="13" id="KW-1185">Reference proteome</keyword>
<dbReference type="Pfam" id="PF00072">
    <property type="entry name" value="Response_reg"/>
    <property type="match status" value="1"/>
</dbReference>
<dbReference type="CDD" id="cd16922">
    <property type="entry name" value="HATPase_EvgS-ArcB-TorS-like"/>
    <property type="match status" value="1"/>
</dbReference>
<evidence type="ECO:0000256" key="1">
    <source>
        <dbReference type="ARBA" id="ARBA00000085"/>
    </source>
</evidence>
<dbReference type="InterPro" id="IPR000700">
    <property type="entry name" value="PAS-assoc_C"/>
</dbReference>
<dbReference type="Gene3D" id="3.30.450.40">
    <property type="match status" value="1"/>
</dbReference>
<dbReference type="InterPro" id="IPR035965">
    <property type="entry name" value="PAS-like_dom_sf"/>
</dbReference>
<dbReference type="Gene3D" id="3.30.450.20">
    <property type="entry name" value="PAS domain"/>
    <property type="match status" value="1"/>
</dbReference>
<dbReference type="InterPro" id="IPR029016">
    <property type="entry name" value="GAF-like_dom_sf"/>
</dbReference>
<dbReference type="PROSITE" id="PS50110">
    <property type="entry name" value="RESPONSE_REGULATORY"/>
    <property type="match status" value="1"/>
</dbReference>
<protein>
    <recommendedName>
        <fullName evidence="2">histidine kinase</fullName>
        <ecNumber evidence="2">2.7.13.3</ecNumber>
    </recommendedName>
</protein>
<dbReference type="InterPro" id="IPR041664">
    <property type="entry name" value="AAA_16"/>
</dbReference>
<name>A0ABV4XJ70_9CYAN</name>
<dbReference type="SUPFAM" id="SSF56112">
    <property type="entry name" value="Protein kinase-like (PK-like)"/>
    <property type="match status" value="1"/>
</dbReference>
<dbReference type="InterPro" id="IPR003661">
    <property type="entry name" value="HisK_dim/P_dom"/>
</dbReference>
<dbReference type="CDD" id="cd00130">
    <property type="entry name" value="PAS"/>
    <property type="match status" value="1"/>
</dbReference>
<dbReference type="InterPro" id="IPR011009">
    <property type="entry name" value="Kinase-like_dom_sf"/>
</dbReference>
<dbReference type="EC" id="2.7.13.3" evidence="2"/>
<feature type="domain" description="Response regulatory" evidence="10">
    <location>
        <begin position="1925"/>
        <end position="2041"/>
    </location>
</feature>
<evidence type="ECO:0000256" key="3">
    <source>
        <dbReference type="ARBA" id="ARBA00022553"/>
    </source>
</evidence>
<reference evidence="12 13" key="1">
    <citation type="submission" date="2024-09" db="EMBL/GenBank/DDBJ databases">
        <title>Floridaenema gen nov. (Aerosakkonemataceae, Aerosakkonematales ord. nov., Cyanobacteria) from benthic tropical and subtropical fresh waters, with the description of four new species.</title>
        <authorList>
            <person name="Moretto J.A."/>
            <person name="Berthold D.E."/>
            <person name="Lefler F.W."/>
            <person name="Huang I.-S."/>
            <person name="Laughinghouse H. IV."/>
        </authorList>
    </citation>
    <scope>NUCLEOTIDE SEQUENCE [LARGE SCALE GENOMIC DNA]</scope>
    <source>
        <strain evidence="12 13">BLCC-F50</strain>
    </source>
</reference>
<dbReference type="SMART" id="SM00065">
    <property type="entry name" value="GAF"/>
    <property type="match status" value="1"/>
</dbReference>
<dbReference type="SMART" id="SM00086">
    <property type="entry name" value="PAC"/>
    <property type="match status" value="1"/>
</dbReference>
<dbReference type="InterPro" id="IPR003018">
    <property type="entry name" value="GAF"/>
</dbReference>
<dbReference type="InterPro" id="IPR000719">
    <property type="entry name" value="Prot_kinase_dom"/>
</dbReference>
<dbReference type="InterPro" id="IPR004358">
    <property type="entry name" value="Sig_transdc_His_kin-like_C"/>
</dbReference>
<evidence type="ECO:0000256" key="7">
    <source>
        <dbReference type="PROSITE-ProRule" id="PRU00169"/>
    </source>
</evidence>
<feature type="domain" description="Histidine kinase" evidence="9">
    <location>
        <begin position="1656"/>
        <end position="1899"/>
    </location>
</feature>
<dbReference type="RefSeq" id="WP_413261437.1">
    <property type="nucleotide sequence ID" value="NZ_JBHFNR010000016.1"/>
</dbReference>
<dbReference type="CDD" id="cd00082">
    <property type="entry name" value="HisKA"/>
    <property type="match status" value="1"/>
</dbReference>
<dbReference type="InterPro" id="IPR005467">
    <property type="entry name" value="His_kinase_dom"/>
</dbReference>
<dbReference type="SUPFAM" id="SSF52172">
    <property type="entry name" value="CheY-like"/>
    <property type="match status" value="1"/>
</dbReference>
<dbReference type="InterPro" id="IPR036890">
    <property type="entry name" value="HATPase_C_sf"/>
</dbReference>
<dbReference type="InterPro" id="IPR027417">
    <property type="entry name" value="P-loop_NTPase"/>
</dbReference>
<dbReference type="Gene3D" id="3.40.50.300">
    <property type="entry name" value="P-loop containing nucleotide triphosphate hydrolases"/>
    <property type="match status" value="1"/>
</dbReference>
<gene>
    <name evidence="12" type="ORF">ACE1CI_02340</name>
</gene>
<feature type="domain" description="PAC" evidence="11">
    <location>
        <begin position="1588"/>
        <end position="1638"/>
    </location>
</feature>
<dbReference type="Proteomes" id="UP001576784">
    <property type="component" value="Unassembled WGS sequence"/>
</dbReference>
<keyword evidence="5" id="KW-0418">Kinase</keyword>
<dbReference type="Pfam" id="PF01590">
    <property type="entry name" value="GAF"/>
    <property type="match status" value="1"/>
</dbReference>
<dbReference type="SMART" id="SM00387">
    <property type="entry name" value="HATPase_c"/>
    <property type="match status" value="1"/>
</dbReference>
<dbReference type="InterPro" id="IPR001789">
    <property type="entry name" value="Sig_transdc_resp-reg_receiver"/>
</dbReference>
<comment type="catalytic activity">
    <reaction evidence="1">
        <text>ATP + protein L-histidine = ADP + protein N-phospho-L-histidine.</text>
        <dbReference type="EC" id="2.7.13.3"/>
    </reaction>
</comment>
<keyword evidence="6" id="KW-0902">Two-component regulatory system</keyword>
<accession>A0ABV4XJ70</accession>
<dbReference type="InterPro" id="IPR003594">
    <property type="entry name" value="HATPase_dom"/>
</dbReference>
<dbReference type="PANTHER" id="PTHR43642:SF1">
    <property type="entry name" value="HYBRID SIGNAL TRANSDUCTION HISTIDINE KINASE G"/>
    <property type="match status" value="1"/>
</dbReference>
<evidence type="ECO:0000256" key="6">
    <source>
        <dbReference type="ARBA" id="ARBA00023012"/>
    </source>
</evidence>
<dbReference type="NCBIfam" id="TIGR00229">
    <property type="entry name" value="sensory_box"/>
    <property type="match status" value="1"/>
</dbReference>
<dbReference type="InterPro" id="IPR001610">
    <property type="entry name" value="PAC"/>
</dbReference>
<sequence>MLDLREYQILEKIYTNAQHIFYRGLRTSDQQPVILKYLRSDYPTPAEIASLQQEYEITYSLNISGIVKPLDFLNIYNRPVLVLPDFDGVSLKEYLAHHQLSLNEFLNISIQIAHILGELHKNNLIHKNVNPSNIIINPNTLEVKITDFALSSFPLQETTLTQLIQEDTLAYISPEATGRINCTIDYRTDFYSLGVTFYEMLTGQLPYNCTDLMELIHAHIAKIPIAPKVLNSQIAPILSDLVMKLLAKNPEDRYQSAFGIKSDLESCHTQLKQNGYISSFTLGEKDFSFKLQIPQKLYGRQRELAQLKAAFERVRTGNIKLMLVTGYSGIGKSTLIQEIKKPLLQYSGYFISGKFDQFQRHVPYSALVQAFSDLVHQLLTEKQTQLETWREKLQNALGTNGQIIIDIIPEVEILIGSQPPVIQIPPEDAQSRFNLVFQNFIQVFASPEHPLVIFLDDLQWADTASLKLIQLLVNKTKMALFLIGAYRNNEVNTLHPLKQTLEQIKASGADLTEILLSKLELSEVNQLIAETLNSSLEKSQPLAELLLAKTEGNPFFLKQFLKSLYEEKLLKFDFVQYYWQWDLEQIRAKGMTENLVELLTRKIEELPEKIQTILKLSACIGNHFDLESLRIITETPLENLVENLQEAIRKELIKCSVSRKVLPKNPRKKELPNITYEFVHDRIQQAAYSLIPTTETKAIHWQIGLLLLHNSSKEVQEEKIFQIVNQLNQGIELCKDQFQKYELANLNLIAAKKARLATAYEAEFQYLTVGINLLGKDCWRTQYNLTLEIHELTAENVYLRGKFSELEQLEQKLLTQARTELDKVKTYEIKIQACIAKNHLLEAINIGLEVLELLGIKLIKIPEDYQIFIELISLKFALFGRSIKTLANLPKMTNLRSIAAVRILEIMLIPAALACPKIYPLIVSKIIKLSLRYGNALNSAIGYSCYAIVLMNRTGDIENSYQFGLLALYLEEKFESKKLKGAILTGLSNSIIHWKEPLKNTLPLLREAHQICLETGNLRYFAWSVISYCSNSFSSSKVLTELEQEIALYSESIQHYKQGNALNSIKIYHQVVLNLLGRSENPCRLIGEAYNEKYMLSLKKSTNDKRRKLLENFYKLILCYLFEENVQASVYADKVEKFLDIVNASIKVPLFYFYNSLLRLALYSNSSKSEQKHWLNWIKTNKNKLKKWAHCSPTNYLHKYYLVEAELSRVLHRDVKAQELYDRAIALAKANEYTNEEALANELAAKFYLSRGKFTISRAYMQEARYCYQKWGAIAKVNHLDENYPILLTQVPQETSSVTLTMDSYPWTSLDLTTVTKAAQVLSGEIVLDELLKKFMLIVLENAGAQSGCLILNQNDTLSIEASGTLTTDWVIQRETMAVKTSTLLPISVINYVFRTKEDLVLNNASQEGNFTEDYYICLHQSKSILCVPILGKGKLIGILYLENNLTTSAFTPSRSKLLKLLCSQAAIALENAQLYNRLEDHSQTLEQKVAARTQELQEEIKIREQVEAALRLSEEKFYRAFRSSPNPISLSRFSDGCLIEVNDSWLNIFEYDRTEVIDHSFSELNIIVDLAASKKIRQMLKKQEIVRNLEANFRTKSGQIKTFLFSVEPINIAGEAYIIAVGNDITERKQAEMALEAAKQAADAANRAKSTFLANMSHELRTPLNAILGFSQLMSRASNLYSEQQENLAIISRSGEHLLTLINQVLDLSKIEAGRITLNETKFDLHRLLKDLADMFQIQAKNKGLQLIFELSPEVPRYVKSDELKLRQVLLNLLSNAIKFTSEGGLSLRVGLGISNSIQNSFIDKVIEKQKATSLLITNVESIIIFELEDTGVGIPPEELEAVFEAFTQSKAGQTSQEGTGLGLTIARSFVQLMGGDISVNSCVGQGSVFRFNIKVNVVESADVKSWQPTRRAIALAPNQPKYRLLIVDDRWDSRQLLIKLLFPFGFEIHEASNGNEAIQKWEQTSPHLIFMDMRMPIMDGYEATKQIKSTTKGQATAIIALTASSFDEEQAVVLSAGCDGFIRKPFRDDNIFAALTKHIGAVFVYEEYQVEVSQNETETDIINAANLTTLPHDLLLDLQQSIINLDSDLMQSIVGKISRINEPLARVIASYIKKFQYDELLELTQLTTNQ</sequence>
<dbReference type="PANTHER" id="PTHR43642">
    <property type="entry name" value="HYBRID SIGNAL TRANSDUCTION HISTIDINE KINASE G"/>
    <property type="match status" value="1"/>
</dbReference>
<dbReference type="SUPFAM" id="SSF47384">
    <property type="entry name" value="Homodimeric domain of signal transducing histidine kinase"/>
    <property type="match status" value="1"/>
</dbReference>
<evidence type="ECO:0000256" key="2">
    <source>
        <dbReference type="ARBA" id="ARBA00012438"/>
    </source>
</evidence>
<evidence type="ECO:0000259" key="9">
    <source>
        <dbReference type="PROSITE" id="PS50109"/>
    </source>
</evidence>
<feature type="modified residue" description="4-aspartylphosphate" evidence="7">
    <location>
        <position position="1974"/>
    </location>
</feature>
<dbReference type="PRINTS" id="PR00344">
    <property type="entry name" value="BCTRLSENSOR"/>
</dbReference>
<evidence type="ECO:0000313" key="13">
    <source>
        <dbReference type="Proteomes" id="UP001576784"/>
    </source>
</evidence>
<dbReference type="SUPFAM" id="SSF52540">
    <property type="entry name" value="P-loop containing nucleoside triphosphate hydrolases"/>
    <property type="match status" value="1"/>
</dbReference>
<dbReference type="Pfam" id="PF13191">
    <property type="entry name" value="AAA_16"/>
    <property type="match status" value="1"/>
</dbReference>
<organism evidence="12 13">
    <name type="scientific">Floridaenema flaviceps BLCC-F50</name>
    <dbReference type="NCBI Taxonomy" id="3153642"/>
    <lineage>
        <taxon>Bacteria</taxon>
        <taxon>Bacillati</taxon>
        <taxon>Cyanobacteriota</taxon>
        <taxon>Cyanophyceae</taxon>
        <taxon>Oscillatoriophycideae</taxon>
        <taxon>Aerosakkonematales</taxon>
        <taxon>Aerosakkonemataceae</taxon>
        <taxon>Floridanema</taxon>
        <taxon>Floridanema flaviceps</taxon>
    </lineage>
</organism>
<comment type="caution">
    <text evidence="12">The sequence shown here is derived from an EMBL/GenBank/DDBJ whole genome shotgun (WGS) entry which is preliminary data.</text>
</comment>
<dbReference type="SMART" id="SM00388">
    <property type="entry name" value="HisKA"/>
    <property type="match status" value="1"/>
</dbReference>
<keyword evidence="3 7" id="KW-0597">Phosphoprotein</keyword>
<dbReference type="PROSITE" id="PS50109">
    <property type="entry name" value="HIS_KIN"/>
    <property type="match status" value="1"/>
</dbReference>
<proteinExistence type="predicted"/>
<evidence type="ECO:0000259" key="11">
    <source>
        <dbReference type="PROSITE" id="PS50113"/>
    </source>
</evidence>
<dbReference type="SUPFAM" id="SSF55874">
    <property type="entry name" value="ATPase domain of HSP90 chaperone/DNA topoisomerase II/histidine kinase"/>
    <property type="match status" value="1"/>
</dbReference>
<keyword evidence="4" id="KW-0808">Transferase</keyword>
<dbReference type="SMART" id="SM00091">
    <property type="entry name" value="PAS"/>
    <property type="match status" value="1"/>
</dbReference>
<evidence type="ECO:0000259" key="10">
    <source>
        <dbReference type="PROSITE" id="PS50110"/>
    </source>
</evidence>
<dbReference type="InterPro" id="IPR053159">
    <property type="entry name" value="Hybrid_Histidine_Kinase"/>
</dbReference>
<dbReference type="SUPFAM" id="SSF55785">
    <property type="entry name" value="PYP-like sensor domain (PAS domain)"/>
    <property type="match status" value="1"/>
</dbReference>
<dbReference type="PROSITE" id="PS50113">
    <property type="entry name" value="PAC"/>
    <property type="match status" value="1"/>
</dbReference>
<dbReference type="SUPFAM" id="SSF55781">
    <property type="entry name" value="GAF domain-like"/>
    <property type="match status" value="1"/>
</dbReference>
<dbReference type="Pfam" id="PF02518">
    <property type="entry name" value="HATPase_c"/>
    <property type="match status" value="1"/>
</dbReference>
<dbReference type="InterPro" id="IPR036097">
    <property type="entry name" value="HisK_dim/P_sf"/>
</dbReference>
<dbReference type="CDD" id="cd14014">
    <property type="entry name" value="STKc_PknB_like"/>
    <property type="match status" value="1"/>
</dbReference>
<dbReference type="InterPro" id="IPR000014">
    <property type="entry name" value="PAS"/>
</dbReference>
<dbReference type="SMART" id="SM00448">
    <property type="entry name" value="REC"/>
    <property type="match status" value="1"/>
</dbReference>
<evidence type="ECO:0000313" key="12">
    <source>
        <dbReference type="EMBL" id="MFB2891761.1"/>
    </source>
</evidence>